<dbReference type="SUPFAM" id="SSF47072">
    <property type="entry name" value="Cysteine alpha-hairpin motif"/>
    <property type="match status" value="1"/>
</dbReference>
<protein>
    <recommendedName>
        <fullName evidence="5">Coiled-coil-helix-coiled-coil-helix domain-containing protein 7</fullName>
    </recommendedName>
</protein>
<comment type="caution">
    <text evidence="7">The sequence shown here is derived from an EMBL/GenBank/DDBJ whole genome shotgun (WGS) entry which is preliminary data.</text>
</comment>
<evidence type="ECO:0000256" key="5">
    <source>
        <dbReference type="ARBA" id="ARBA00039509"/>
    </source>
</evidence>
<name>A0A8S3YEA5_9EUPU</name>
<dbReference type="InterPro" id="IPR009069">
    <property type="entry name" value="Cys_alpha_HP_mot_SF"/>
</dbReference>
<dbReference type="PANTHER" id="PTHR46811">
    <property type="entry name" value="COILED-COIL-HELIX-COILED-COIL-HELIX DOMAIN-CONTAINING PROTEIN 7"/>
    <property type="match status" value="1"/>
</dbReference>
<dbReference type="EMBL" id="CAJHNH020000114">
    <property type="protein sequence ID" value="CAG5115417.1"/>
    <property type="molecule type" value="Genomic_DNA"/>
</dbReference>
<proteinExistence type="inferred from homology"/>
<comment type="subcellular location">
    <subcellularLocation>
        <location evidence="1">Mitochondrion intermembrane space</location>
    </subcellularLocation>
</comment>
<gene>
    <name evidence="7" type="ORF">CUNI_LOCUS975</name>
</gene>
<dbReference type="GO" id="GO:0005758">
    <property type="term" value="C:mitochondrial intermembrane space"/>
    <property type="evidence" value="ECO:0007669"/>
    <property type="project" value="UniProtKB-SubCell"/>
</dbReference>
<dbReference type="Proteomes" id="UP000678393">
    <property type="component" value="Unassembled WGS sequence"/>
</dbReference>
<keyword evidence="2" id="KW-0496">Mitochondrion</keyword>
<evidence type="ECO:0000256" key="6">
    <source>
        <dbReference type="SAM" id="MobiDB-lite"/>
    </source>
</evidence>
<dbReference type="AlphaFoldDB" id="A0A8S3YEA5"/>
<keyword evidence="8" id="KW-1185">Reference proteome</keyword>
<evidence type="ECO:0000313" key="8">
    <source>
        <dbReference type="Proteomes" id="UP000678393"/>
    </source>
</evidence>
<dbReference type="InterPro" id="IPR051040">
    <property type="entry name" value="COX23"/>
</dbReference>
<feature type="region of interest" description="Disordered" evidence="6">
    <location>
        <begin position="58"/>
        <end position="89"/>
    </location>
</feature>
<evidence type="ECO:0000256" key="3">
    <source>
        <dbReference type="ARBA" id="ARBA00023157"/>
    </source>
</evidence>
<evidence type="ECO:0000256" key="4">
    <source>
        <dbReference type="ARBA" id="ARBA00038205"/>
    </source>
</evidence>
<comment type="similarity">
    <text evidence="4">Belongs to the CHCHD7 family.</text>
</comment>
<evidence type="ECO:0000313" key="7">
    <source>
        <dbReference type="EMBL" id="CAG5115417.1"/>
    </source>
</evidence>
<dbReference type="GO" id="GO:0033108">
    <property type="term" value="P:mitochondrial respiratory chain complex assembly"/>
    <property type="evidence" value="ECO:0007669"/>
    <property type="project" value="TreeGrafter"/>
</dbReference>
<evidence type="ECO:0000256" key="1">
    <source>
        <dbReference type="ARBA" id="ARBA00004569"/>
    </source>
</evidence>
<sequence length="89" mass="10727">MSFRDSETIFDDDPCIKEYLLTKKCMGEKGHEHCQDVLRNYEHCRYFWSWIESMRDQEGIKPAMPPPEEREEVKQRYLPLLKPPSPRLP</sequence>
<accession>A0A8S3YEA5</accession>
<dbReference type="OrthoDB" id="9971592at2759"/>
<dbReference type="PANTHER" id="PTHR46811:SF1">
    <property type="entry name" value="COILED-COIL-HELIX-COILED-COIL-HELIX DOMAIN-CONTAINING PROTEIN 7"/>
    <property type="match status" value="1"/>
</dbReference>
<evidence type="ECO:0000256" key="2">
    <source>
        <dbReference type="ARBA" id="ARBA00023128"/>
    </source>
</evidence>
<organism evidence="7 8">
    <name type="scientific">Candidula unifasciata</name>
    <dbReference type="NCBI Taxonomy" id="100452"/>
    <lineage>
        <taxon>Eukaryota</taxon>
        <taxon>Metazoa</taxon>
        <taxon>Spiralia</taxon>
        <taxon>Lophotrochozoa</taxon>
        <taxon>Mollusca</taxon>
        <taxon>Gastropoda</taxon>
        <taxon>Heterobranchia</taxon>
        <taxon>Euthyneura</taxon>
        <taxon>Panpulmonata</taxon>
        <taxon>Eupulmonata</taxon>
        <taxon>Stylommatophora</taxon>
        <taxon>Helicina</taxon>
        <taxon>Helicoidea</taxon>
        <taxon>Geomitridae</taxon>
        <taxon>Candidula</taxon>
    </lineage>
</organism>
<reference evidence="7" key="1">
    <citation type="submission" date="2021-04" db="EMBL/GenBank/DDBJ databases">
        <authorList>
            <consortium name="Molecular Ecology Group"/>
        </authorList>
    </citation>
    <scope>NUCLEOTIDE SEQUENCE</scope>
</reference>
<keyword evidence="3" id="KW-1015">Disulfide bond</keyword>